<evidence type="ECO:0000313" key="4">
    <source>
        <dbReference type="EMBL" id="KAG2989101.1"/>
    </source>
</evidence>
<keyword evidence="7" id="KW-1185">Reference proteome</keyword>
<accession>A0A329RQL3</accession>
<dbReference type="Proteomes" id="UP000251314">
    <property type="component" value="Unassembled WGS sequence"/>
</dbReference>
<dbReference type="AlphaFoldDB" id="A0A329RQL3"/>
<sequence length="69" mass="8088">MNFLLSRLPGKAKQWALVKLFDNNNNAFPALEGLQRVLRLAFEPPQDESRMLVEFFVFRQGKVSMRDYV</sequence>
<dbReference type="EMBL" id="MJFZ01000696">
    <property type="protein sequence ID" value="RAW25946.1"/>
    <property type="molecule type" value="Genomic_DNA"/>
</dbReference>
<dbReference type="EMBL" id="RCMK01000126">
    <property type="protein sequence ID" value="KAG2947715.1"/>
    <property type="molecule type" value="Genomic_DNA"/>
</dbReference>
<protein>
    <recommendedName>
        <fullName evidence="8">Retrotransposon gag domain-containing protein</fullName>
    </recommendedName>
</protein>
<evidence type="ECO:0000313" key="1">
    <source>
        <dbReference type="EMBL" id="KAG2856985.1"/>
    </source>
</evidence>
<dbReference type="VEuPathDB" id="FungiDB:PC110_g17652"/>
<dbReference type="Proteomes" id="UP000774804">
    <property type="component" value="Unassembled WGS sequence"/>
</dbReference>
<dbReference type="EMBL" id="RCMG01000308">
    <property type="protein sequence ID" value="KAG2856985.1"/>
    <property type="molecule type" value="Genomic_DNA"/>
</dbReference>
<dbReference type="EMBL" id="RCML01000140">
    <property type="protein sequence ID" value="KAG2989101.1"/>
    <property type="molecule type" value="Genomic_DNA"/>
</dbReference>
<organism evidence="6 7">
    <name type="scientific">Phytophthora cactorum</name>
    <dbReference type="NCBI Taxonomy" id="29920"/>
    <lineage>
        <taxon>Eukaryota</taxon>
        <taxon>Sar</taxon>
        <taxon>Stramenopiles</taxon>
        <taxon>Oomycota</taxon>
        <taxon>Peronosporomycetes</taxon>
        <taxon>Peronosporales</taxon>
        <taxon>Peronosporaceae</taxon>
        <taxon>Phytophthora</taxon>
    </lineage>
</organism>
<evidence type="ECO:0000313" key="2">
    <source>
        <dbReference type="EMBL" id="KAG2921683.1"/>
    </source>
</evidence>
<reference evidence="6 7" key="1">
    <citation type="submission" date="2018-01" db="EMBL/GenBank/DDBJ databases">
        <title>Draft genome of the strawberry crown rot pathogen Phytophthora cactorum.</title>
        <authorList>
            <person name="Armitage A.D."/>
            <person name="Lysoe E."/>
            <person name="Nellist C.F."/>
            <person name="Harrison R.J."/>
            <person name="Brurberg M.B."/>
        </authorList>
    </citation>
    <scope>NUCLEOTIDE SEQUENCE [LARGE SCALE GENOMIC DNA]</scope>
    <source>
        <strain evidence="6 7">10300</strain>
    </source>
</reference>
<evidence type="ECO:0008006" key="8">
    <source>
        <dbReference type="Google" id="ProtNLM"/>
    </source>
</evidence>
<dbReference type="OrthoDB" id="109751at2759"/>
<dbReference type="Proteomes" id="UP000697107">
    <property type="component" value="Unassembled WGS sequence"/>
</dbReference>
<dbReference type="EMBL" id="RCMI01000260">
    <property type="protein sequence ID" value="KAG2921683.1"/>
    <property type="molecule type" value="Genomic_DNA"/>
</dbReference>
<evidence type="ECO:0000313" key="6">
    <source>
        <dbReference type="EMBL" id="RAW25946.1"/>
    </source>
</evidence>
<dbReference type="EMBL" id="RCMV01000255">
    <property type="protein sequence ID" value="KAG3220606.1"/>
    <property type="molecule type" value="Genomic_DNA"/>
</dbReference>
<evidence type="ECO:0000313" key="3">
    <source>
        <dbReference type="EMBL" id="KAG2947715.1"/>
    </source>
</evidence>
<name>A0A329RQL3_9STRA</name>
<dbReference type="Proteomes" id="UP000736787">
    <property type="component" value="Unassembled WGS sequence"/>
</dbReference>
<evidence type="ECO:0000313" key="5">
    <source>
        <dbReference type="EMBL" id="KAG3220606.1"/>
    </source>
</evidence>
<proteinExistence type="predicted"/>
<comment type="caution">
    <text evidence="6">The sequence shown here is derived from an EMBL/GenBank/DDBJ whole genome shotgun (WGS) entry which is preliminary data.</text>
</comment>
<gene>
    <name evidence="6" type="ORF">PC110_g17652</name>
    <name evidence="1" type="ORF">PC113_g11083</name>
    <name evidence="2" type="ORF">PC115_g9449</name>
    <name evidence="3" type="ORF">PC117_g6586</name>
    <name evidence="4" type="ORF">PC118_g6361</name>
    <name evidence="5" type="ORF">PC129_g8637</name>
</gene>
<reference evidence="1" key="2">
    <citation type="submission" date="2018-10" db="EMBL/GenBank/DDBJ databases">
        <title>Effector identification in a new, highly contiguous assembly of the strawberry crown rot pathogen Phytophthora cactorum.</title>
        <authorList>
            <person name="Armitage A.D."/>
            <person name="Nellist C.F."/>
            <person name="Bates H."/>
            <person name="Vickerstaff R.J."/>
            <person name="Harrison R.J."/>
        </authorList>
    </citation>
    <scope>NUCLEOTIDE SEQUENCE</scope>
    <source>
        <strain evidence="1">15-7</strain>
        <strain evidence="2">4032</strain>
        <strain evidence="3">4040</strain>
        <strain evidence="4">P415</strain>
        <strain evidence="5">P421</strain>
    </source>
</reference>
<dbReference type="Proteomes" id="UP000760860">
    <property type="component" value="Unassembled WGS sequence"/>
</dbReference>
<dbReference type="Proteomes" id="UP000735874">
    <property type="component" value="Unassembled WGS sequence"/>
</dbReference>
<evidence type="ECO:0000313" key="7">
    <source>
        <dbReference type="Proteomes" id="UP000251314"/>
    </source>
</evidence>